<keyword evidence="3" id="KW-0067">ATP-binding</keyword>
<evidence type="ECO:0000256" key="3">
    <source>
        <dbReference type="ARBA" id="ARBA00022840"/>
    </source>
</evidence>
<dbReference type="SUPFAM" id="SSF52540">
    <property type="entry name" value="P-loop containing nucleoside triphosphate hydrolases"/>
    <property type="match status" value="1"/>
</dbReference>
<feature type="compositionally biased region" description="Basic and acidic residues" evidence="4">
    <location>
        <begin position="98"/>
        <end position="108"/>
    </location>
</feature>
<keyword evidence="2" id="KW-0547">Nucleotide-binding</keyword>
<feature type="domain" description="CobQ/CobB/MinD/ParA nucleotide binding" evidence="5">
    <location>
        <begin position="120"/>
        <end position="333"/>
    </location>
</feature>
<protein>
    <submittedName>
        <fullName evidence="6">Septum site-determining protein MinD</fullName>
    </submittedName>
</protein>
<dbReference type="InterPro" id="IPR010223">
    <property type="entry name" value="MinD"/>
</dbReference>
<dbReference type="InterPro" id="IPR027417">
    <property type="entry name" value="P-loop_NTPase"/>
</dbReference>
<dbReference type="Gene3D" id="3.40.50.300">
    <property type="entry name" value="P-loop containing nucleotide triphosphate hydrolases"/>
    <property type="match status" value="1"/>
</dbReference>
<evidence type="ECO:0000256" key="2">
    <source>
        <dbReference type="ARBA" id="ARBA00022741"/>
    </source>
</evidence>
<comment type="caution">
    <text evidence="6">The sequence shown here is derived from an EMBL/GenBank/DDBJ whole genome shotgun (WGS) entry which is preliminary data.</text>
</comment>
<gene>
    <name evidence="6" type="primary">minD</name>
    <name evidence="6" type="ORF">HMPREF7215_0943</name>
</gene>
<dbReference type="PANTHER" id="PTHR43384">
    <property type="entry name" value="SEPTUM SITE-DETERMINING PROTEIN MIND HOMOLOG, CHLOROPLASTIC-RELATED"/>
    <property type="match status" value="1"/>
</dbReference>
<comment type="similarity">
    <text evidence="1">Belongs to the ParA family. MinD subfamily.</text>
</comment>
<dbReference type="InterPro" id="IPR050625">
    <property type="entry name" value="ParA/MinD_ATPase"/>
</dbReference>
<accession>A0ABM9ZT40</accession>
<evidence type="ECO:0000313" key="7">
    <source>
        <dbReference type="Proteomes" id="UP000006462"/>
    </source>
</evidence>
<feature type="compositionally biased region" description="Polar residues" evidence="4">
    <location>
        <begin position="43"/>
        <end position="58"/>
    </location>
</feature>
<dbReference type="CDD" id="cd02036">
    <property type="entry name" value="MinD"/>
    <property type="match status" value="1"/>
</dbReference>
<evidence type="ECO:0000313" key="6">
    <source>
        <dbReference type="EMBL" id="EFB90050.1"/>
    </source>
</evidence>
<keyword evidence="7" id="KW-1185">Reference proteome</keyword>
<proteinExistence type="inferred from homology"/>
<organism evidence="6 7">
    <name type="scientific">Pyramidobacter piscolens W5455</name>
    <dbReference type="NCBI Taxonomy" id="352165"/>
    <lineage>
        <taxon>Bacteria</taxon>
        <taxon>Thermotogati</taxon>
        <taxon>Synergistota</taxon>
        <taxon>Synergistia</taxon>
        <taxon>Synergistales</taxon>
        <taxon>Dethiosulfovibrionaceae</taxon>
        <taxon>Pyramidobacter</taxon>
    </lineage>
</organism>
<evidence type="ECO:0000256" key="4">
    <source>
        <dbReference type="SAM" id="MobiDB-lite"/>
    </source>
</evidence>
<reference evidence="6 7" key="1">
    <citation type="submission" date="2009-12" db="EMBL/GenBank/DDBJ databases">
        <authorList>
            <person name="Shrivastava S."/>
            <person name="Madupu R."/>
            <person name="Durkin A.S."/>
            <person name="Torralba M."/>
            <person name="Methe B."/>
            <person name="Sutton G.G."/>
            <person name="Strausberg R.L."/>
            <person name="Nelson K.E."/>
        </authorList>
    </citation>
    <scope>NUCLEOTIDE SEQUENCE [LARGE SCALE GENOMIC DNA]</scope>
    <source>
        <strain evidence="6 7">W5455</strain>
    </source>
</reference>
<feature type="compositionally biased region" description="Low complexity" evidence="4">
    <location>
        <begin position="21"/>
        <end position="34"/>
    </location>
</feature>
<dbReference type="Proteomes" id="UP000006462">
    <property type="component" value="Unassembled WGS sequence"/>
</dbReference>
<dbReference type="InterPro" id="IPR002586">
    <property type="entry name" value="CobQ/CobB/MinD/ParA_Nub-bd_dom"/>
</dbReference>
<name>A0ABM9ZT40_9BACT</name>
<dbReference type="NCBIfam" id="TIGR01968">
    <property type="entry name" value="minD_bact"/>
    <property type="match status" value="1"/>
</dbReference>
<dbReference type="EMBL" id="ADFP01000097">
    <property type="protein sequence ID" value="EFB90050.1"/>
    <property type="molecule type" value="Genomic_DNA"/>
</dbReference>
<feature type="region of interest" description="Disordered" evidence="4">
    <location>
        <begin position="21"/>
        <end position="116"/>
    </location>
</feature>
<dbReference type="Pfam" id="PF01656">
    <property type="entry name" value="CbiA"/>
    <property type="match status" value="1"/>
</dbReference>
<evidence type="ECO:0000259" key="5">
    <source>
        <dbReference type="Pfam" id="PF01656"/>
    </source>
</evidence>
<sequence length="380" mass="41173">MSRKDRQKKQNKLEKRQALIAAARKSQAQAVARSAENEKQPELSETTRLANESGQSIVSVAEENVTAAHQPDVPQAAPAEKKAKRPDVSGTSQSAPETGEKTALTERTQRRRSPMAGRVIVVTSGKGGVGKTTTTANISMALAKLGKKVVVVDGDTGLRNLDIILGLENRIVYTLVDVVEGNCELKKALIRDKRVDGLYLLPTAQTRQKDCVSEEQMKNLSDELKKDFEFVLFDCPAGIESGFKNASAGASEALVVTTPDVAPVRDADRIIGMLEAQGKEQIHLIINRLVPKMMRKGDMLGVGDVLDILSVPLIGVVPEDDLVLRSSNNGEPLTLSPNSPAATAFTNIARRLLGEEVPFLDVESMDKGFLASLRHFFGRK</sequence>
<dbReference type="PANTHER" id="PTHR43384:SF6">
    <property type="entry name" value="SEPTUM SITE-DETERMINING PROTEIN MIND HOMOLOG, CHLOROPLASTIC"/>
    <property type="match status" value="1"/>
</dbReference>
<evidence type="ECO:0000256" key="1">
    <source>
        <dbReference type="ARBA" id="ARBA00010257"/>
    </source>
</evidence>